<accession>A0A6A6INB1</accession>
<gene>
    <name evidence="1" type="ORF">BU26DRAFT_561669</name>
</gene>
<evidence type="ECO:0000313" key="2">
    <source>
        <dbReference type="Proteomes" id="UP000800094"/>
    </source>
</evidence>
<name>A0A6A6INB1_9PLEO</name>
<dbReference type="OrthoDB" id="3798482at2759"/>
<dbReference type="RefSeq" id="XP_033686880.1">
    <property type="nucleotide sequence ID" value="XM_033832942.1"/>
</dbReference>
<keyword evidence="2" id="KW-1185">Reference proteome</keyword>
<dbReference type="GeneID" id="54586272"/>
<sequence length="318" mass="34908">MIWCSRIRVAAGRPPADSWPGEGHGADIAEDTRADAALADTTLADTALANTAQVGTAQADVARAGIVAPAGTEVLVVAPADTAPADIGRAVEVDTLLYTGMNGRMTEHILAVLKPDTTSNAPLRLTGTWRCTEHGSWESRLAEELFTRISAGYYYTGQGFNIAPAGIAVSSANLGIQLHEEATEKWRECEFFRLSLPLYIKQQQRELDTGLPAYQNFVAGKMEATQIARKREDERRQRQRQARVIMLEEQLDRLERAAIPDRTLNERLDALCDEHTVTENACNDSYPDVRAVLEAGHSYRQRYPTANREVFPSAGTPG</sequence>
<protein>
    <submittedName>
        <fullName evidence="1">Uncharacterized protein</fullName>
    </submittedName>
</protein>
<dbReference type="EMBL" id="ML987192">
    <property type="protein sequence ID" value="KAF2251876.1"/>
    <property type="molecule type" value="Genomic_DNA"/>
</dbReference>
<organism evidence="1 2">
    <name type="scientific">Trematosphaeria pertusa</name>
    <dbReference type="NCBI Taxonomy" id="390896"/>
    <lineage>
        <taxon>Eukaryota</taxon>
        <taxon>Fungi</taxon>
        <taxon>Dikarya</taxon>
        <taxon>Ascomycota</taxon>
        <taxon>Pezizomycotina</taxon>
        <taxon>Dothideomycetes</taxon>
        <taxon>Pleosporomycetidae</taxon>
        <taxon>Pleosporales</taxon>
        <taxon>Massarineae</taxon>
        <taxon>Trematosphaeriaceae</taxon>
        <taxon>Trematosphaeria</taxon>
    </lineage>
</organism>
<dbReference type="Proteomes" id="UP000800094">
    <property type="component" value="Unassembled WGS sequence"/>
</dbReference>
<proteinExistence type="predicted"/>
<dbReference type="AlphaFoldDB" id="A0A6A6INB1"/>
<reference evidence="1" key="1">
    <citation type="journal article" date="2020" name="Stud. Mycol.">
        <title>101 Dothideomycetes genomes: a test case for predicting lifestyles and emergence of pathogens.</title>
        <authorList>
            <person name="Haridas S."/>
            <person name="Albert R."/>
            <person name="Binder M."/>
            <person name="Bloem J."/>
            <person name="Labutti K."/>
            <person name="Salamov A."/>
            <person name="Andreopoulos B."/>
            <person name="Baker S."/>
            <person name="Barry K."/>
            <person name="Bills G."/>
            <person name="Bluhm B."/>
            <person name="Cannon C."/>
            <person name="Castanera R."/>
            <person name="Culley D."/>
            <person name="Daum C."/>
            <person name="Ezra D."/>
            <person name="Gonzalez J."/>
            <person name="Henrissat B."/>
            <person name="Kuo A."/>
            <person name="Liang C."/>
            <person name="Lipzen A."/>
            <person name="Lutzoni F."/>
            <person name="Magnuson J."/>
            <person name="Mondo S."/>
            <person name="Nolan M."/>
            <person name="Ohm R."/>
            <person name="Pangilinan J."/>
            <person name="Park H.-J."/>
            <person name="Ramirez L."/>
            <person name="Alfaro M."/>
            <person name="Sun H."/>
            <person name="Tritt A."/>
            <person name="Yoshinaga Y."/>
            <person name="Zwiers L.-H."/>
            <person name="Turgeon B."/>
            <person name="Goodwin S."/>
            <person name="Spatafora J."/>
            <person name="Crous P."/>
            <person name="Grigoriev I."/>
        </authorList>
    </citation>
    <scope>NUCLEOTIDE SEQUENCE</scope>
    <source>
        <strain evidence="1">CBS 122368</strain>
    </source>
</reference>
<evidence type="ECO:0000313" key="1">
    <source>
        <dbReference type="EMBL" id="KAF2251876.1"/>
    </source>
</evidence>